<sequence length="328" mass="35040">MSGVNKITAERNQRTLLELVNLPGNDVCADCKARAPRWASYNIGVFLCMNCASIHRKIGTHVTKIKSLTLDSWTKEQVEVGNVKGNALYNPDELRHPPPTNLVDSERDSELERFIRAKYEYKKYIAGGTSSGPSVLSASKSVDRSAAVAALLGPSRSASTRLSRGASTRRETAPPSSAPFSSATDGHPPLPPRSTEVQPPLPPRPQPSTNAYQTTPGNASTNPFPSSASTNPFPTSASQPAVSFPPPPKASAHNPSANQTQTITHSRTVDATLPLQVLAQPVTQQIAMSPSATTPFTTTTNPYSNMSAANPMNAFSMGQPTVRIWVLV</sequence>
<keyword evidence="2" id="KW-1185">Reference proteome</keyword>
<proteinExistence type="predicted"/>
<protein>
    <submittedName>
        <fullName evidence="1">Uncharacterized protein</fullName>
    </submittedName>
</protein>
<reference evidence="1" key="1">
    <citation type="submission" date="2022-07" db="EMBL/GenBank/DDBJ databases">
        <title>Genome Sequence of Phlebia brevispora.</title>
        <authorList>
            <person name="Buettner E."/>
        </authorList>
    </citation>
    <scope>NUCLEOTIDE SEQUENCE</scope>
    <source>
        <strain evidence="1">MPL23</strain>
    </source>
</reference>
<organism evidence="1 2">
    <name type="scientific">Phlebia brevispora</name>
    <dbReference type="NCBI Taxonomy" id="194682"/>
    <lineage>
        <taxon>Eukaryota</taxon>
        <taxon>Fungi</taxon>
        <taxon>Dikarya</taxon>
        <taxon>Basidiomycota</taxon>
        <taxon>Agaricomycotina</taxon>
        <taxon>Agaricomycetes</taxon>
        <taxon>Polyporales</taxon>
        <taxon>Meruliaceae</taxon>
        <taxon>Phlebia</taxon>
    </lineage>
</organism>
<dbReference type="Proteomes" id="UP001148662">
    <property type="component" value="Unassembled WGS sequence"/>
</dbReference>
<dbReference type="EMBL" id="JANHOG010000144">
    <property type="protein sequence ID" value="KAJ3557622.1"/>
    <property type="molecule type" value="Genomic_DNA"/>
</dbReference>
<name>A0ACC1TBY0_9APHY</name>
<evidence type="ECO:0000313" key="1">
    <source>
        <dbReference type="EMBL" id="KAJ3557622.1"/>
    </source>
</evidence>
<evidence type="ECO:0000313" key="2">
    <source>
        <dbReference type="Proteomes" id="UP001148662"/>
    </source>
</evidence>
<accession>A0ACC1TBY0</accession>
<comment type="caution">
    <text evidence="1">The sequence shown here is derived from an EMBL/GenBank/DDBJ whole genome shotgun (WGS) entry which is preliminary data.</text>
</comment>
<gene>
    <name evidence="1" type="ORF">NM688_g1380</name>
</gene>